<keyword evidence="2 4" id="KW-0067">ATP-binding</keyword>
<evidence type="ECO:0000313" key="4">
    <source>
        <dbReference type="EMBL" id="UUI03625.1"/>
    </source>
</evidence>
<keyword evidence="1" id="KW-0547">Nucleotide-binding</keyword>
<name>A0ABY5JV33_9BACI</name>
<reference evidence="4" key="1">
    <citation type="submission" date="2022-07" db="EMBL/GenBank/DDBJ databases">
        <title>FELIX.</title>
        <authorList>
            <person name="Wan K.H."/>
            <person name="Park S."/>
            <person name="Lawrence Q."/>
            <person name="Eichenberger J.P."/>
            <person name="Booth B.W."/>
            <person name="Piaggio A.J."/>
            <person name="Chandler J.C."/>
            <person name="Franklin A.B."/>
            <person name="Celniker S.E."/>
        </authorList>
    </citation>
    <scope>NUCLEOTIDE SEQUENCE</scope>
    <source>
        <strain evidence="4">QA-1986 374</strain>
    </source>
</reference>
<sequence>MSLTVENLTKKYGNKTVLNNITATFKEGKCYLLLGENGSGKSTLARCLSGDEPYHEGSIYFHENAAPSDKPIILQYQTFDSYPYLKVKEVIKLFRKLVTKPFDTDELEEILDISSFANTLMKNTSGGQRKAVSILVAFLLHKPYILLDEPFADLDLHKKQRLAAFLQQQVQQNNQCLVIISHEIAGLEEIFDYIYILKNGTFIEQGSNTELLQKYPHNVFPGLSGVYFEVTGKTLKEMTG</sequence>
<gene>
    <name evidence="4" type="ORF">NP439_02710</name>
</gene>
<evidence type="ECO:0000256" key="1">
    <source>
        <dbReference type="ARBA" id="ARBA00022741"/>
    </source>
</evidence>
<keyword evidence="5" id="KW-1185">Reference proteome</keyword>
<evidence type="ECO:0000313" key="5">
    <source>
        <dbReference type="Proteomes" id="UP001059773"/>
    </source>
</evidence>
<proteinExistence type="predicted"/>
<dbReference type="SMART" id="SM00382">
    <property type="entry name" value="AAA"/>
    <property type="match status" value="1"/>
</dbReference>
<dbReference type="InterPro" id="IPR003439">
    <property type="entry name" value="ABC_transporter-like_ATP-bd"/>
</dbReference>
<dbReference type="CDD" id="cd00267">
    <property type="entry name" value="ABC_ATPase"/>
    <property type="match status" value="1"/>
</dbReference>
<dbReference type="Gene3D" id="3.40.50.300">
    <property type="entry name" value="P-loop containing nucleotide triphosphate hydrolases"/>
    <property type="match status" value="1"/>
</dbReference>
<evidence type="ECO:0000259" key="3">
    <source>
        <dbReference type="PROSITE" id="PS50893"/>
    </source>
</evidence>
<dbReference type="InterPro" id="IPR027417">
    <property type="entry name" value="P-loop_NTPase"/>
</dbReference>
<dbReference type="EMBL" id="CP101914">
    <property type="protein sequence ID" value="UUI03625.1"/>
    <property type="molecule type" value="Genomic_DNA"/>
</dbReference>
<dbReference type="GO" id="GO:0005524">
    <property type="term" value="F:ATP binding"/>
    <property type="evidence" value="ECO:0007669"/>
    <property type="project" value="UniProtKB-KW"/>
</dbReference>
<dbReference type="Proteomes" id="UP001059773">
    <property type="component" value="Chromosome"/>
</dbReference>
<feature type="domain" description="ABC transporter" evidence="3">
    <location>
        <begin position="3"/>
        <end position="224"/>
    </location>
</feature>
<organism evidence="4 5">
    <name type="scientific">Oceanobacillus jeddahense</name>
    <dbReference type="NCBI Taxonomy" id="1462527"/>
    <lineage>
        <taxon>Bacteria</taxon>
        <taxon>Bacillati</taxon>
        <taxon>Bacillota</taxon>
        <taxon>Bacilli</taxon>
        <taxon>Bacillales</taxon>
        <taxon>Bacillaceae</taxon>
        <taxon>Oceanobacillus</taxon>
    </lineage>
</organism>
<dbReference type="PROSITE" id="PS50893">
    <property type="entry name" value="ABC_TRANSPORTER_2"/>
    <property type="match status" value="1"/>
</dbReference>
<dbReference type="PANTHER" id="PTHR43038:SF7">
    <property type="entry name" value="ABC TRANSPORT SYSTEM ATP-BINDING PROTEIN"/>
    <property type="match status" value="1"/>
</dbReference>
<dbReference type="InterPro" id="IPR003593">
    <property type="entry name" value="AAA+_ATPase"/>
</dbReference>
<protein>
    <submittedName>
        <fullName evidence="4">ABC transporter ATP-binding protein</fullName>
    </submittedName>
</protein>
<dbReference type="Pfam" id="PF00005">
    <property type="entry name" value="ABC_tran"/>
    <property type="match status" value="1"/>
</dbReference>
<dbReference type="PANTHER" id="PTHR43038">
    <property type="entry name" value="ATP-BINDING CASSETTE, SUB-FAMILY H, MEMBER 1"/>
    <property type="match status" value="1"/>
</dbReference>
<accession>A0ABY5JV33</accession>
<evidence type="ECO:0000256" key="2">
    <source>
        <dbReference type="ARBA" id="ARBA00022840"/>
    </source>
</evidence>
<dbReference type="RefSeq" id="WP_256708678.1">
    <property type="nucleotide sequence ID" value="NZ_CP101914.1"/>
</dbReference>
<dbReference type="SUPFAM" id="SSF52540">
    <property type="entry name" value="P-loop containing nucleoside triphosphate hydrolases"/>
    <property type="match status" value="1"/>
</dbReference>